<dbReference type="KEGG" id="lby:Lbys_2043"/>
<dbReference type="AlphaFoldDB" id="E4RT31"/>
<evidence type="ECO:0000256" key="2">
    <source>
        <dbReference type="ARBA" id="ARBA00022801"/>
    </source>
</evidence>
<gene>
    <name evidence="4" type="ordered locus">Lbys_2043</name>
</gene>
<evidence type="ECO:0000313" key="5">
    <source>
        <dbReference type="Proteomes" id="UP000007435"/>
    </source>
</evidence>
<feature type="domain" description="Nudix hydrolase" evidence="3">
    <location>
        <begin position="1"/>
        <end position="126"/>
    </location>
</feature>
<dbReference type="Gene3D" id="3.90.79.10">
    <property type="entry name" value="Nucleoside Triphosphate Pyrophosphohydrolase"/>
    <property type="match status" value="1"/>
</dbReference>
<evidence type="ECO:0000259" key="3">
    <source>
        <dbReference type="PROSITE" id="PS51462"/>
    </source>
</evidence>
<dbReference type="eggNOG" id="COG1051">
    <property type="taxonomic scope" value="Bacteria"/>
</dbReference>
<dbReference type="PROSITE" id="PS51462">
    <property type="entry name" value="NUDIX"/>
    <property type="match status" value="1"/>
</dbReference>
<sequence>MRIRPSALIVKDNQVLTLKYSYPKGSVYVLPGGNLEFGEGLKPALERELMEEIGIQCELGKLLHVAEVMYEGENTVHFIFNCVDFSGDPVINPQETKAEEITWIPLAQLTEVCLYPAVGSALLDQESPIHLGVLKQPRL</sequence>
<dbReference type="OrthoDB" id="65827at2"/>
<dbReference type="GO" id="GO:0016787">
    <property type="term" value="F:hydrolase activity"/>
    <property type="evidence" value="ECO:0007669"/>
    <property type="project" value="UniProtKB-KW"/>
</dbReference>
<dbReference type="Proteomes" id="UP000007435">
    <property type="component" value="Chromosome"/>
</dbReference>
<protein>
    <submittedName>
        <fullName evidence="4">NUDIX hydrolase</fullName>
    </submittedName>
</protein>
<dbReference type="InterPro" id="IPR000086">
    <property type="entry name" value="NUDIX_hydrolase_dom"/>
</dbReference>
<dbReference type="PROSITE" id="PS00893">
    <property type="entry name" value="NUDIX_BOX"/>
    <property type="match status" value="1"/>
</dbReference>
<dbReference type="EMBL" id="CP002305">
    <property type="protein sequence ID" value="ADQ17739.1"/>
    <property type="molecule type" value="Genomic_DNA"/>
</dbReference>
<organism evidence="4 5">
    <name type="scientific">Leadbetterella byssophila (strain DSM 17132 / JCM 16389 / KACC 11308 / NBRC 106382 / 4M15)</name>
    <dbReference type="NCBI Taxonomy" id="649349"/>
    <lineage>
        <taxon>Bacteria</taxon>
        <taxon>Pseudomonadati</taxon>
        <taxon>Bacteroidota</taxon>
        <taxon>Cytophagia</taxon>
        <taxon>Cytophagales</taxon>
        <taxon>Leadbetterellaceae</taxon>
        <taxon>Leadbetterella</taxon>
    </lineage>
</organism>
<dbReference type="RefSeq" id="WP_013408785.1">
    <property type="nucleotide sequence ID" value="NC_014655.1"/>
</dbReference>
<accession>E4RT31</accession>
<dbReference type="PANTHER" id="PTHR43046">
    <property type="entry name" value="GDP-MANNOSE MANNOSYL HYDROLASE"/>
    <property type="match status" value="1"/>
</dbReference>
<dbReference type="Pfam" id="PF00293">
    <property type="entry name" value="NUDIX"/>
    <property type="match status" value="1"/>
</dbReference>
<reference evidence="4 5" key="2">
    <citation type="journal article" date="2011" name="Stand. Genomic Sci.">
        <title>Complete genome sequence of Leadbetterella byssophila type strain (4M15).</title>
        <authorList>
            <person name="Abt B."/>
            <person name="Teshima H."/>
            <person name="Lucas S."/>
            <person name="Lapidus A."/>
            <person name="Del Rio T.G."/>
            <person name="Nolan M."/>
            <person name="Tice H."/>
            <person name="Cheng J.F."/>
            <person name="Pitluck S."/>
            <person name="Liolios K."/>
            <person name="Pagani I."/>
            <person name="Ivanova N."/>
            <person name="Mavromatis K."/>
            <person name="Pati A."/>
            <person name="Tapia R."/>
            <person name="Han C."/>
            <person name="Goodwin L."/>
            <person name="Chen A."/>
            <person name="Palaniappan K."/>
            <person name="Land M."/>
            <person name="Hauser L."/>
            <person name="Chang Y.J."/>
            <person name="Jeffries C.D."/>
            <person name="Rohde M."/>
            <person name="Goker M."/>
            <person name="Tindall B.J."/>
            <person name="Detter J.C."/>
            <person name="Woyke T."/>
            <person name="Bristow J."/>
            <person name="Eisen J.A."/>
            <person name="Markowitz V."/>
            <person name="Hugenholtz P."/>
            <person name="Klenk H.P."/>
            <person name="Kyrpides N.C."/>
        </authorList>
    </citation>
    <scope>NUCLEOTIDE SEQUENCE [LARGE SCALE GENOMIC DNA]</scope>
    <source>
        <strain evidence="5">DSM 17132 / JCM 16389 / KACC 11308 / NBRC 106382 / 4M15</strain>
    </source>
</reference>
<name>E4RT31_LEAB4</name>
<dbReference type="STRING" id="649349.Lbys_2043"/>
<dbReference type="SUPFAM" id="SSF55811">
    <property type="entry name" value="Nudix"/>
    <property type="match status" value="1"/>
</dbReference>
<comment type="cofactor">
    <cofactor evidence="1">
        <name>Mg(2+)</name>
        <dbReference type="ChEBI" id="CHEBI:18420"/>
    </cofactor>
</comment>
<dbReference type="PANTHER" id="PTHR43046:SF14">
    <property type="entry name" value="MUTT_NUDIX FAMILY PROTEIN"/>
    <property type="match status" value="1"/>
</dbReference>
<dbReference type="InterPro" id="IPR015797">
    <property type="entry name" value="NUDIX_hydrolase-like_dom_sf"/>
</dbReference>
<reference key="1">
    <citation type="submission" date="2010-11" db="EMBL/GenBank/DDBJ databases">
        <title>The complete genome of Leadbetterella byssophila DSM 17132.</title>
        <authorList>
            <consortium name="US DOE Joint Genome Institute (JGI-PGF)"/>
            <person name="Lucas S."/>
            <person name="Copeland A."/>
            <person name="Lapidus A."/>
            <person name="Glavina del Rio T."/>
            <person name="Dalin E."/>
            <person name="Tice H."/>
            <person name="Bruce D."/>
            <person name="Goodwin L."/>
            <person name="Pitluck S."/>
            <person name="Kyrpides N."/>
            <person name="Mavromatis K."/>
            <person name="Ivanova N."/>
            <person name="Teshima H."/>
            <person name="Brettin T."/>
            <person name="Detter J.C."/>
            <person name="Han C."/>
            <person name="Tapia R."/>
            <person name="Land M."/>
            <person name="Hauser L."/>
            <person name="Markowitz V."/>
            <person name="Cheng J.-F."/>
            <person name="Hugenholtz P."/>
            <person name="Woyke T."/>
            <person name="Wu D."/>
            <person name="Tindall B."/>
            <person name="Pomrenke H.G."/>
            <person name="Brambilla E."/>
            <person name="Klenk H.-P."/>
            <person name="Eisen J.A."/>
        </authorList>
    </citation>
    <scope>NUCLEOTIDE SEQUENCE [LARGE SCALE GENOMIC DNA]</scope>
    <source>
        <strain>DSM 17132</strain>
    </source>
</reference>
<evidence type="ECO:0000256" key="1">
    <source>
        <dbReference type="ARBA" id="ARBA00001946"/>
    </source>
</evidence>
<evidence type="ECO:0000313" key="4">
    <source>
        <dbReference type="EMBL" id="ADQ17739.1"/>
    </source>
</evidence>
<keyword evidence="2 4" id="KW-0378">Hydrolase</keyword>
<keyword evidence="5" id="KW-1185">Reference proteome</keyword>
<dbReference type="InterPro" id="IPR020084">
    <property type="entry name" value="NUDIX_hydrolase_CS"/>
</dbReference>
<proteinExistence type="predicted"/>
<dbReference type="HOGENOM" id="CLU_037162_18_3_10"/>